<dbReference type="Pfam" id="PF05709">
    <property type="entry name" value="Sipho_tail"/>
    <property type="match status" value="1"/>
</dbReference>
<dbReference type="Gene3D" id="2.60.120.860">
    <property type="match status" value="1"/>
</dbReference>
<name>A0ABQ2NQ95_9BACI</name>
<evidence type="ECO:0000259" key="1">
    <source>
        <dbReference type="Pfam" id="PF05709"/>
    </source>
</evidence>
<evidence type="ECO:0008006" key="5">
    <source>
        <dbReference type="Google" id="ProtNLM"/>
    </source>
</evidence>
<evidence type="ECO:0000259" key="2">
    <source>
        <dbReference type="Pfam" id="PF22768"/>
    </source>
</evidence>
<accession>A0ABQ2NQ95</accession>
<evidence type="ECO:0000313" key="4">
    <source>
        <dbReference type="Proteomes" id="UP000641206"/>
    </source>
</evidence>
<dbReference type="InterPro" id="IPR008841">
    <property type="entry name" value="Siphovirus-type_tail_N"/>
</dbReference>
<dbReference type="RefSeq" id="WP_188732986.1">
    <property type="nucleotide sequence ID" value="NZ_BMLW01000001.1"/>
</dbReference>
<feature type="domain" description="Siphovirus-type tail component C-terminal" evidence="2">
    <location>
        <begin position="184"/>
        <end position="282"/>
    </location>
</feature>
<dbReference type="Gene3D" id="2.40.30.200">
    <property type="match status" value="1"/>
</dbReference>
<feature type="domain" description="Siphovirus-type tail component RIFT-related" evidence="1">
    <location>
        <begin position="31"/>
        <end position="110"/>
    </location>
</feature>
<gene>
    <name evidence="3" type="ORF">GCM10011346_05970</name>
</gene>
<sequence length="285" mass="32117">MFKLMFTNAIDQTVELFDRPYRLIRVEGIGDTEAITQMQKVPFQDGASYIGSILEDKPIEIELKITGDSEQDLNAKRRYFASVFNPKLGVGTLRYISGGDVKEIDAVAESVPNFPDGQTNRKPLFQKALLYIRAPYPYWRDPNQTSQPLQAYSGNLTMPNTFPIEMGRSGSHTTLYNNGDILAPVRIDIQGPVTNPQIINRTNGDWIRVNRSIAADEILHIDTTNGKKRVEVYRNGRVFNVFGYLDHDSDWLQLDVGENLIEHIADSGDTSGMIAVTWNNQYVGI</sequence>
<dbReference type="Proteomes" id="UP000641206">
    <property type="component" value="Unassembled WGS sequence"/>
</dbReference>
<reference evidence="4" key="1">
    <citation type="journal article" date="2019" name="Int. J. Syst. Evol. Microbiol.">
        <title>The Global Catalogue of Microorganisms (GCM) 10K type strain sequencing project: providing services to taxonomists for standard genome sequencing and annotation.</title>
        <authorList>
            <consortium name="The Broad Institute Genomics Platform"/>
            <consortium name="The Broad Institute Genome Sequencing Center for Infectious Disease"/>
            <person name="Wu L."/>
            <person name="Ma J."/>
        </authorList>
    </citation>
    <scope>NUCLEOTIDE SEQUENCE [LARGE SCALE GENOMIC DNA]</scope>
    <source>
        <strain evidence="4">CGMCC 1.7693</strain>
    </source>
</reference>
<organism evidence="3 4">
    <name type="scientific">Oceanobacillus neutriphilus</name>
    <dbReference type="NCBI Taxonomy" id="531815"/>
    <lineage>
        <taxon>Bacteria</taxon>
        <taxon>Bacillati</taxon>
        <taxon>Bacillota</taxon>
        <taxon>Bacilli</taxon>
        <taxon>Bacillales</taxon>
        <taxon>Bacillaceae</taxon>
        <taxon>Oceanobacillus</taxon>
    </lineage>
</organism>
<protein>
    <recommendedName>
        <fullName evidence="5">Phage tail protein</fullName>
    </recommendedName>
</protein>
<dbReference type="EMBL" id="BMLW01000001">
    <property type="protein sequence ID" value="GGP07895.1"/>
    <property type="molecule type" value="Genomic_DNA"/>
</dbReference>
<proteinExistence type="predicted"/>
<dbReference type="InterPro" id="IPR054738">
    <property type="entry name" value="Siphovirus-type_tail_C"/>
</dbReference>
<keyword evidence="4" id="KW-1185">Reference proteome</keyword>
<evidence type="ECO:0000313" key="3">
    <source>
        <dbReference type="EMBL" id="GGP07895.1"/>
    </source>
</evidence>
<comment type="caution">
    <text evidence="3">The sequence shown here is derived from an EMBL/GenBank/DDBJ whole genome shotgun (WGS) entry which is preliminary data.</text>
</comment>
<dbReference type="Pfam" id="PF22768">
    <property type="entry name" value="SPP1_Dit"/>
    <property type="match status" value="1"/>
</dbReference>